<dbReference type="GO" id="GO:0000155">
    <property type="term" value="F:phosphorelay sensor kinase activity"/>
    <property type="evidence" value="ECO:0007669"/>
    <property type="project" value="InterPro"/>
</dbReference>
<sequence>MDGSISDTLYLNERRRRLAAERTLEHTRRELAQAHAALVANADRLSRRYLSQREYNLKLTERQQSVLQQRKDAADLADRARRRLWHALEAMRDGFALFDGLGRLIAANKVYLDLFDAASELAPGCHATEIFGLAAEEGAFNIGDLSPEEWARQQVARWDEETVPSFNLKHYDGRVLRFQDRRVPDGDIVSLVLDITEQRDKEEALTTARDEAEQMARAKTEFLARMSHEIQTLMNGIIGISQILTQQAEDDEMTLYARTIRDSAEALLLIVNDTLDVSKLEAN</sequence>
<dbReference type="Gene3D" id="1.10.287.130">
    <property type="match status" value="1"/>
</dbReference>
<organism evidence="6 7">
    <name type="scientific">Jannaschia faecimaris</name>
    <dbReference type="NCBI Taxonomy" id="1244108"/>
    <lineage>
        <taxon>Bacteria</taxon>
        <taxon>Pseudomonadati</taxon>
        <taxon>Pseudomonadota</taxon>
        <taxon>Alphaproteobacteria</taxon>
        <taxon>Rhodobacterales</taxon>
        <taxon>Roseobacteraceae</taxon>
        <taxon>Jannaschia</taxon>
    </lineage>
</organism>
<dbReference type="Gene3D" id="3.30.450.20">
    <property type="entry name" value="PAS domain"/>
    <property type="match status" value="1"/>
</dbReference>
<dbReference type="InterPro" id="IPR003661">
    <property type="entry name" value="HisK_dim/P_dom"/>
</dbReference>
<keyword evidence="4" id="KW-0418">Kinase</keyword>
<dbReference type="InterPro" id="IPR036097">
    <property type="entry name" value="HisK_dim/P_sf"/>
</dbReference>
<dbReference type="InterPro" id="IPR035965">
    <property type="entry name" value="PAS-like_dom_sf"/>
</dbReference>
<comment type="catalytic activity">
    <reaction evidence="1">
        <text>ATP + protein L-histidine = ADP + protein N-phospho-L-histidine.</text>
        <dbReference type="EC" id="2.7.13.3"/>
    </reaction>
</comment>
<dbReference type="Pfam" id="PF12860">
    <property type="entry name" value="PAS_7"/>
    <property type="match status" value="1"/>
</dbReference>
<keyword evidence="3" id="KW-0808">Transferase</keyword>
<evidence type="ECO:0000256" key="4">
    <source>
        <dbReference type="ARBA" id="ARBA00022777"/>
    </source>
</evidence>
<name>A0A1H3PZG4_9RHOB</name>
<proteinExistence type="predicted"/>
<evidence type="ECO:0000259" key="5">
    <source>
        <dbReference type="SMART" id="SM00388"/>
    </source>
</evidence>
<evidence type="ECO:0000256" key="3">
    <source>
        <dbReference type="ARBA" id="ARBA00022679"/>
    </source>
</evidence>
<dbReference type="OrthoDB" id="9801651at2"/>
<dbReference type="Pfam" id="PF00512">
    <property type="entry name" value="HisKA"/>
    <property type="match status" value="1"/>
</dbReference>
<dbReference type="AlphaFoldDB" id="A0A1H3PZG4"/>
<dbReference type="EMBL" id="FNPX01000005">
    <property type="protein sequence ID" value="SDZ06318.1"/>
    <property type="molecule type" value="Genomic_DNA"/>
</dbReference>
<gene>
    <name evidence="6" type="ORF">SAMN05444004_105234</name>
</gene>
<dbReference type="SMART" id="SM00388">
    <property type="entry name" value="HisKA"/>
    <property type="match status" value="1"/>
</dbReference>
<dbReference type="SUPFAM" id="SSF47384">
    <property type="entry name" value="Homodimeric domain of signal transducing histidine kinase"/>
    <property type="match status" value="1"/>
</dbReference>
<dbReference type="STRING" id="1244108.SAMN05444004_105234"/>
<protein>
    <recommendedName>
        <fullName evidence="2">histidine kinase</fullName>
        <ecNumber evidence="2">2.7.13.3</ecNumber>
    </recommendedName>
</protein>
<dbReference type="EC" id="2.7.13.3" evidence="2"/>
<evidence type="ECO:0000313" key="6">
    <source>
        <dbReference type="EMBL" id="SDZ06318.1"/>
    </source>
</evidence>
<dbReference type="Proteomes" id="UP000198914">
    <property type="component" value="Unassembled WGS sequence"/>
</dbReference>
<evidence type="ECO:0000256" key="1">
    <source>
        <dbReference type="ARBA" id="ARBA00000085"/>
    </source>
</evidence>
<feature type="domain" description="Signal transduction histidine kinase dimerisation/phosphoacceptor" evidence="5">
    <location>
        <begin position="218"/>
        <end position="283"/>
    </location>
</feature>
<evidence type="ECO:0000256" key="2">
    <source>
        <dbReference type="ARBA" id="ARBA00012438"/>
    </source>
</evidence>
<accession>A0A1H3PZG4</accession>
<dbReference type="SUPFAM" id="SSF55785">
    <property type="entry name" value="PYP-like sensor domain (PAS domain)"/>
    <property type="match status" value="1"/>
</dbReference>
<keyword evidence="7" id="KW-1185">Reference proteome</keyword>
<dbReference type="RefSeq" id="WP_092644808.1">
    <property type="nucleotide sequence ID" value="NZ_FNPX01000005.1"/>
</dbReference>
<reference evidence="7" key="1">
    <citation type="submission" date="2016-10" db="EMBL/GenBank/DDBJ databases">
        <authorList>
            <person name="Varghese N."/>
            <person name="Submissions S."/>
        </authorList>
    </citation>
    <scope>NUCLEOTIDE SEQUENCE [LARGE SCALE GENOMIC DNA]</scope>
    <source>
        <strain evidence="7">DSM 100420</strain>
    </source>
</reference>
<dbReference type="PANTHER" id="PTHR43047">
    <property type="entry name" value="TWO-COMPONENT HISTIDINE PROTEIN KINASE"/>
    <property type="match status" value="1"/>
</dbReference>
<dbReference type="CDD" id="cd00082">
    <property type="entry name" value="HisKA"/>
    <property type="match status" value="1"/>
</dbReference>
<evidence type="ECO:0000313" key="7">
    <source>
        <dbReference type="Proteomes" id="UP000198914"/>
    </source>
</evidence>